<evidence type="ECO:0000313" key="2">
    <source>
        <dbReference type="EMBL" id="PIZ36391.1"/>
    </source>
</evidence>
<dbReference type="EMBL" id="PFNG01000205">
    <property type="protein sequence ID" value="PIZ36391.1"/>
    <property type="molecule type" value="Genomic_DNA"/>
</dbReference>
<feature type="coiled-coil region" evidence="1">
    <location>
        <begin position="27"/>
        <end position="54"/>
    </location>
</feature>
<gene>
    <name evidence="2" type="ORF">COY37_08820</name>
</gene>
<name>A0A2M7T6C0_9ACTN</name>
<reference evidence="3" key="1">
    <citation type="submission" date="2017-09" db="EMBL/GenBank/DDBJ databases">
        <title>Depth-based differentiation of microbial function through sediment-hosted aquifers and enrichment of novel symbionts in the deep terrestrial subsurface.</title>
        <authorList>
            <person name="Probst A.J."/>
            <person name="Ladd B."/>
            <person name="Jarett J.K."/>
            <person name="Geller-Mcgrath D.E."/>
            <person name="Sieber C.M.K."/>
            <person name="Emerson J.B."/>
            <person name="Anantharaman K."/>
            <person name="Thomas B.C."/>
            <person name="Malmstrom R."/>
            <person name="Stieglmeier M."/>
            <person name="Klingl A."/>
            <person name="Woyke T."/>
            <person name="Ryan C.M."/>
            <person name="Banfield J.F."/>
        </authorList>
    </citation>
    <scope>NUCLEOTIDE SEQUENCE [LARGE SCALE GENOMIC DNA]</scope>
</reference>
<evidence type="ECO:0000313" key="3">
    <source>
        <dbReference type="Proteomes" id="UP000230956"/>
    </source>
</evidence>
<comment type="caution">
    <text evidence="2">The sequence shown here is derived from an EMBL/GenBank/DDBJ whole genome shotgun (WGS) entry which is preliminary data.</text>
</comment>
<dbReference type="Proteomes" id="UP000230956">
    <property type="component" value="Unassembled WGS sequence"/>
</dbReference>
<protein>
    <submittedName>
        <fullName evidence="2">Uncharacterized protein</fullName>
    </submittedName>
</protein>
<keyword evidence="1" id="KW-0175">Coiled coil</keyword>
<evidence type="ECO:0000256" key="1">
    <source>
        <dbReference type="SAM" id="Coils"/>
    </source>
</evidence>
<organism evidence="2 3">
    <name type="scientific">Candidatus Aquicultor secundus</name>
    <dbReference type="NCBI Taxonomy" id="1973895"/>
    <lineage>
        <taxon>Bacteria</taxon>
        <taxon>Bacillati</taxon>
        <taxon>Actinomycetota</taxon>
        <taxon>Candidatus Aquicultoria</taxon>
        <taxon>Candidatus Aquicultorales</taxon>
        <taxon>Candidatus Aquicultoraceae</taxon>
        <taxon>Candidatus Aquicultor</taxon>
    </lineage>
</organism>
<accession>A0A2M7T6C0</accession>
<sequence length="91" mass="10707">MHMGGVTQLFEALITRLKSVLFAGDNEKLLEKQMDELEMRMDSAERILLKERDNLLKEFNKESDPIRRRRLMLGITEIETILKKRQMLGDS</sequence>
<dbReference type="AlphaFoldDB" id="A0A2M7T6C0"/>
<proteinExistence type="predicted"/>